<dbReference type="SUPFAM" id="SSF55060">
    <property type="entry name" value="GHMP Kinase, C-terminal domain"/>
    <property type="match status" value="1"/>
</dbReference>
<reference evidence="2" key="1">
    <citation type="submission" date="2018-05" db="EMBL/GenBank/DDBJ databases">
        <authorList>
            <person name="Lanie J.A."/>
            <person name="Ng W.-L."/>
            <person name="Kazmierczak K.M."/>
            <person name="Andrzejewski T.M."/>
            <person name="Davidsen T.M."/>
            <person name="Wayne K.J."/>
            <person name="Tettelin H."/>
            <person name="Glass J.I."/>
            <person name="Rusch D."/>
            <person name="Podicherti R."/>
            <person name="Tsui H.-C.T."/>
            <person name="Winkler M.E."/>
        </authorList>
    </citation>
    <scope>NUCLEOTIDE SEQUENCE</scope>
</reference>
<dbReference type="Gene3D" id="3.30.70.890">
    <property type="entry name" value="GHMP kinase, C-terminal domain"/>
    <property type="match status" value="1"/>
</dbReference>
<proteinExistence type="predicted"/>
<name>A0A382YWT6_9ZZZZ</name>
<organism evidence="2">
    <name type="scientific">marine metagenome</name>
    <dbReference type="NCBI Taxonomy" id="408172"/>
    <lineage>
        <taxon>unclassified sequences</taxon>
        <taxon>metagenomes</taxon>
        <taxon>ecological metagenomes</taxon>
    </lineage>
</organism>
<feature type="non-terminal residue" evidence="2">
    <location>
        <position position="1"/>
    </location>
</feature>
<dbReference type="AlphaFoldDB" id="A0A382YWT6"/>
<dbReference type="InterPro" id="IPR013750">
    <property type="entry name" value="GHMP_kinase_C_dom"/>
</dbReference>
<gene>
    <name evidence="2" type="ORF">METZ01_LOCUS439852</name>
</gene>
<feature type="domain" description="GHMP kinase C-terminal" evidence="1">
    <location>
        <begin position="9"/>
        <end position="62"/>
    </location>
</feature>
<evidence type="ECO:0000313" key="2">
    <source>
        <dbReference type="EMBL" id="SVD86998.1"/>
    </source>
</evidence>
<evidence type="ECO:0000259" key="1">
    <source>
        <dbReference type="Pfam" id="PF08544"/>
    </source>
</evidence>
<protein>
    <recommendedName>
        <fullName evidence="1">GHMP kinase C-terminal domain-containing protein</fullName>
    </recommendedName>
</protein>
<sequence length="82" mass="8448">GWQAKRSLASKISSSEIDVCYEKARAAGALGGKIAGAGGGGFLYLVVPPENQAAVRAALSEMVDVAVAYEPRGARLLSVIQE</sequence>
<dbReference type="Pfam" id="PF08544">
    <property type="entry name" value="GHMP_kinases_C"/>
    <property type="match status" value="1"/>
</dbReference>
<dbReference type="EMBL" id="UINC01178693">
    <property type="protein sequence ID" value="SVD86998.1"/>
    <property type="molecule type" value="Genomic_DNA"/>
</dbReference>
<dbReference type="InterPro" id="IPR036554">
    <property type="entry name" value="GHMP_kinase_C_sf"/>
</dbReference>
<accession>A0A382YWT6</accession>